<accession>A0A9D4M2D1</accession>
<sequence length="179" mass="18633">MCLSDDFRSGSVIESLYAQGSGTGSSSTRRQTQGCSRCSSDGVTYEPNSSFQKKEGCNLFVCNCRCDGTVNCPSDQVINTCVGAQRQTAGVTGTVGGQGIAAGTGQTSATGIYTDSGRTSGVGRTLVGSRLPGISSGSADDVGITGVGTCRQCKHKDLTFEGTSVGHFFFLDYFWSECY</sequence>
<dbReference type="AlphaFoldDB" id="A0A9D4M2D1"/>
<reference evidence="1" key="1">
    <citation type="journal article" date="2019" name="bioRxiv">
        <title>The Genome of the Zebra Mussel, Dreissena polymorpha: A Resource for Invasive Species Research.</title>
        <authorList>
            <person name="McCartney M.A."/>
            <person name="Auch B."/>
            <person name="Kono T."/>
            <person name="Mallez S."/>
            <person name="Zhang Y."/>
            <person name="Obille A."/>
            <person name="Becker A."/>
            <person name="Abrahante J.E."/>
            <person name="Garbe J."/>
            <person name="Badalamenti J.P."/>
            <person name="Herman A."/>
            <person name="Mangelson H."/>
            <person name="Liachko I."/>
            <person name="Sullivan S."/>
            <person name="Sone E.D."/>
            <person name="Koren S."/>
            <person name="Silverstein K.A.T."/>
            <person name="Beckman K.B."/>
            <person name="Gohl D.M."/>
        </authorList>
    </citation>
    <scope>NUCLEOTIDE SEQUENCE</scope>
    <source>
        <strain evidence="1">Duluth1</strain>
        <tissue evidence="1">Whole animal</tissue>
    </source>
</reference>
<gene>
    <name evidence="1" type="ORF">DPMN_031328</name>
</gene>
<evidence type="ECO:0000313" key="1">
    <source>
        <dbReference type="EMBL" id="KAH3868188.1"/>
    </source>
</evidence>
<dbReference type="Proteomes" id="UP000828390">
    <property type="component" value="Unassembled WGS sequence"/>
</dbReference>
<evidence type="ECO:0000313" key="2">
    <source>
        <dbReference type="Proteomes" id="UP000828390"/>
    </source>
</evidence>
<protein>
    <submittedName>
        <fullName evidence="1">Uncharacterized protein</fullName>
    </submittedName>
</protein>
<keyword evidence="2" id="KW-1185">Reference proteome</keyword>
<reference evidence="1" key="2">
    <citation type="submission" date="2020-11" db="EMBL/GenBank/DDBJ databases">
        <authorList>
            <person name="McCartney M.A."/>
            <person name="Auch B."/>
            <person name="Kono T."/>
            <person name="Mallez S."/>
            <person name="Becker A."/>
            <person name="Gohl D.M."/>
            <person name="Silverstein K.A.T."/>
            <person name="Koren S."/>
            <person name="Bechman K.B."/>
            <person name="Herman A."/>
            <person name="Abrahante J.E."/>
            <person name="Garbe J."/>
        </authorList>
    </citation>
    <scope>NUCLEOTIDE SEQUENCE</scope>
    <source>
        <strain evidence="1">Duluth1</strain>
        <tissue evidence="1">Whole animal</tissue>
    </source>
</reference>
<organism evidence="1 2">
    <name type="scientific">Dreissena polymorpha</name>
    <name type="common">Zebra mussel</name>
    <name type="synonym">Mytilus polymorpha</name>
    <dbReference type="NCBI Taxonomy" id="45954"/>
    <lineage>
        <taxon>Eukaryota</taxon>
        <taxon>Metazoa</taxon>
        <taxon>Spiralia</taxon>
        <taxon>Lophotrochozoa</taxon>
        <taxon>Mollusca</taxon>
        <taxon>Bivalvia</taxon>
        <taxon>Autobranchia</taxon>
        <taxon>Heteroconchia</taxon>
        <taxon>Euheterodonta</taxon>
        <taxon>Imparidentia</taxon>
        <taxon>Neoheterodontei</taxon>
        <taxon>Myida</taxon>
        <taxon>Dreissenoidea</taxon>
        <taxon>Dreissenidae</taxon>
        <taxon>Dreissena</taxon>
    </lineage>
</organism>
<dbReference type="EMBL" id="JAIWYP010000002">
    <property type="protein sequence ID" value="KAH3868188.1"/>
    <property type="molecule type" value="Genomic_DNA"/>
</dbReference>
<proteinExistence type="predicted"/>
<name>A0A9D4M2D1_DREPO</name>
<comment type="caution">
    <text evidence="1">The sequence shown here is derived from an EMBL/GenBank/DDBJ whole genome shotgun (WGS) entry which is preliminary data.</text>
</comment>